<evidence type="ECO:0000256" key="1">
    <source>
        <dbReference type="SAM" id="MobiDB-lite"/>
    </source>
</evidence>
<name>A0A8U0HY81_9EURY</name>
<accession>A0A8U0HY81</accession>
<dbReference type="Gene3D" id="3.40.50.720">
    <property type="entry name" value="NAD(P)-binding Rossmann-like Domain"/>
    <property type="match status" value="1"/>
</dbReference>
<organism evidence="2 3">
    <name type="scientific">Halorussus limi</name>
    <dbReference type="NCBI Taxonomy" id="2938695"/>
    <lineage>
        <taxon>Archaea</taxon>
        <taxon>Methanobacteriati</taxon>
        <taxon>Methanobacteriota</taxon>
        <taxon>Stenosarchaea group</taxon>
        <taxon>Halobacteria</taxon>
        <taxon>Halobacteriales</taxon>
        <taxon>Haladaptataceae</taxon>
        <taxon>Halorussus</taxon>
    </lineage>
</organism>
<dbReference type="PIRSF" id="PIRSF001439">
    <property type="entry name" value="CryM"/>
    <property type="match status" value="1"/>
</dbReference>
<dbReference type="EMBL" id="CP096659">
    <property type="protein sequence ID" value="UPV76040.1"/>
    <property type="molecule type" value="Genomic_DNA"/>
</dbReference>
<gene>
    <name evidence="2" type="ORF">M0R89_08265</name>
</gene>
<dbReference type="InterPro" id="IPR036291">
    <property type="entry name" value="NAD(P)-bd_dom_sf"/>
</dbReference>
<evidence type="ECO:0000313" key="3">
    <source>
        <dbReference type="Proteomes" id="UP000830729"/>
    </source>
</evidence>
<dbReference type="RefSeq" id="WP_248652077.1">
    <property type="nucleotide sequence ID" value="NZ_CP096659.1"/>
</dbReference>
<feature type="region of interest" description="Disordered" evidence="1">
    <location>
        <begin position="31"/>
        <end position="50"/>
    </location>
</feature>
<feature type="compositionally biased region" description="Basic and acidic residues" evidence="1">
    <location>
        <begin position="31"/>
        <end position="42"/>
    </location>
</feature>
<proteinExistence type="predicted"/>
<reference evidence="2 3" key="1">
    <citation type="submission" date="2022-04" db="EMBL/GenBank/DDBJ databases">
        <title>Diverse halophilic archaea isolated from saline environments.</title>
        <authorList>
            <person name="Cui H.-L."/>
        </authorList>
    </citation>
    <scope>NUCLEOTIDE SEQUENCE [LARGE SCALE GENOMIC DNA]</scope>
    <source>
        <strain evidence="2 3">XZYJT49</strain>
    </source>
</reference>
<dbReference type="InterPro" id="IPR003462">
    <property type="entry name" value="ODC_Mu_crystall"/>
</dbReference>
<dbReference type="KEGG" id="halx:M0R89_08265"/>
<dbReference type="PANTHER" id="PTHR13812">
    <property type="entry name" value="KETIMINE REDUCTASE MU-CRYSTALLIN"/>
    <property type="match status" value="1"/>
</dbReference>
<protein>
    <submittedName>
        <fullName evidence="2">Ornithine cyclodeaminase family protein</fullName>
    </submittedName>
</protein>
<dbReference type="Pfam" id="PF02423">
    <property type="entry name" value="OCD_Mu_crystall"/>
    <property type="match status" value="1"/>
</dbReference>
<dbReference type="PANTHER" id="PTHR13812:SF19">
    <property type="entry name" value="KETIMINE REDUCTASE MU-CRYSTALLIN"/>
    <property type="match status" value="1"/>
</dbReference>
<dbReference type="AlphaFoldDB" id="A0A8U0HY81"/>
<dbReference type="InterPro" id="IPR023401">
    <property type="entry name" value="ODC_N"/>
</dbReference>
<dbReference type="GO" id="GO:0005737">
    <property type="term" value="C:cytoplasm"/>
    <property type="evidence" value="ECO:0007669"/>
    <property type="project" value="TreeGrafter"/>
</dbReference>
<dbReference type="Gene3D" id="3.30.1780.10">
    <property type="entry name" value="ornithine cyclodeaminase, domain 1"/>
    <property type="match status" value="1"/>
</dbReference>
<sequence length="324" mass="33471">MVRVLSDAETADCLGLTGLLPVVREAFRKQGRGEVERPDRPHFPVGAGLDGPDPAGTGLVMPAYLHGARFYATKLVGVHEGNAERGLPTVNAQIALTEADTGRPTGYLAGNGITNARTGCIGGLAADELAIGPVTLALVGAGTQARWQARAVAAATDLESVRVYSPSDSKEECAADLREELDVPAEAADSPADAVAGANVVVTATTATEPVFPADALDPGALVVAVGAYTAETQELAPAVFERAARVFADVPEEVAEIGDALEANLAEDDLIPLSEVFEKRAGRETEDEILVVESVGSAVLDAAAAEHVFEESERQGIGTEVPL</sequence>
<dbReference type="SUPFAM" id="SSF51735">
    <property type="entry name" value="NAD(P)-binding Rossmann-fold domains"/>
    <property type="match status" value="1"/>
</dbReference>
<dbReference type="GeneID" id="72185186"/>
<keyword evidence="3" id="KW-1185">Reference proteome</keyword>
<evidence type="ECO:0000313" key="2">
    <source>
        <dbReference type="EMBL" id="UPV76040.1"/>
    </source>
</evidence>
<dbReference type="Proteomes" id="UP000830729">
    <property type="component" value="Chromosome"/>
</dbReference>